<dbReference type="STRING" id="207949.RED65_01495"/>
<evidence type="ECO:0000256" key="4">
    <source>
        <dbReference type="ARBA" id="ARBA00015552"/>
    </source>
</evidence>
<dbReference type="GO" id="GO:0017110">
    <property type="term" value="F:nucleoside diphosphate phosphatase activity"/>
    <property type="evidence" value="ECO:0007669"/>
    <property type="project" value="InterPro"/>
</dbReference>
<dbReference type="HOGENOM" id="CLU_037162_6_1_6"/>
<dbReference type="InterPro" id="IPR033713">
    <property type="entry name" value="NudJ"/>
</dbReference>
<dbReference type="PANTHER" id="PTHR43222">
    <property type="entry name" value="NUDIX HYDROLASE 23"/>
    <property type="match status" value="1"/>
</dbReference>
<evidence type="ECO:0000256" key="3">
    <source>
        <dbReference type="ARBA" id="ARBA00011245"/>
    </source>
</evidence>
<dbReference type="InterPro" id="IPR020084">
    <property type="entry name" value="NUDIX_hydrolase_CS"/>
</dbReference>
<keyword evidence="9" id="KW-1185">Reference proteome</keyword>
<dbReference type="RefSeq" id="WP_007017777.1">
    <property type="nucleotide sequence ID" value="NZ_CH724114.1"/>
</dbReference>
<name>Q1N4N5_9GAMM</name>
<gene>
    <name evidence="6" type="primary">nudJ</name>
    <name evidence="8" type="ORF">RED65_01495</name>
</gene>
<reference evidence="8 9" key="1">
    <citation type="submission" date="2006-03" db="EMBL/GenBank/DDBJ databases">
        <authorList>
            <person name="Pinhassi J."/>
            <person name="Pedros-Alio C."/>
            <person name="Ferriera S."/>
            <person name="Johnson J."/>
            <person name="Kravitz S."/>
            <person name="Halpern A."/>
            <person name="Remington K."/>
            <person name="Beeson K."/>
            <person name="Tran B."/>
            <person name="Rogers Y.-H."/>
            <person name="Friedman R."/>
            <person name="Venter J.C."/>
        </authorList>
    </citation>
    <scope>NUCLEOTIDE SEQUENCE [LARGE SCALE GENOMIC DNA]</scope>
    <source>
        <strain evidence="8 9">RED65</strain>
    </source>
</reference>
<dbReference type="Proteomes" id="UP000004263">
    <property type="component" value="Unassembled WGS sequence"/>
</dbReference>
<sequence>MSRWTPHVTVATIVEHNNKLLFVEEFDKVTGERVYNQPAGHLEHKESLVAAAKREALEETGCDVEISGYLGLYTYTAPSNGVTYHRHCFVGNLIAQNTNANLDDGIISAQWLSLEEVIDSGMARSPLVIKCAKDYKEKSALPLSVIYEH</sequence>
<dbReference type="Pfam" id="PF00293">
    <property type="entry name" value="NUDIX"/>
    <property type="match status" value="1"/>
</dbReference>
<dbReference type="GO" id="GO:0004787">
    <property type="term" value="F:thiamine diphosphate phosphatase activity"/>
    <property type="evidence" value="ECO:0007669"/>
    <property type="project" value="InterPro"/>
</dbReference>
<dbReference type="CDD" id="cd03675">
    <property type="entry name" value="NUDIX_Hydrolase"/>
    <property type="match status" value="1"/>
</dbReference>
<dbReference type="InterPro" id="IPR000086">
    <property type="entry name" value="NUDIX_hydrolase_dom"/>
</dbReference>
<dbReference type="PROSITE" id="PS00893">
    <property type="entry name" value="NUDIX_BOX"/>
    <property type="match status" value="1"/>
</dbReference>
<protein>
    <recommendedName>
        <fullName evidence="4 6">Phosphatase NudJ</fullName>
        <ecNumber evidence="6">3.6.1.-</ecNumber>
    </recommendedName>
</protein>
<accession>Q1N4N5</accession>
<keyword evidence="6" id="KW-0460">Magnesium</keyword>
<comment type="cofactor">
    <cofactor evidence="1 6">
        <name>Mg(2+)</name>
        <dbReference type="ChEBI" id="CHEBI:18420"/>
    </cofactor>
</comment>
<evidence type="ECO:0000256" key="2">
    <source>
        <dbReference type="ARBA" id="ARBA00007608"/>
    </source>
</evidence>
<dbReference type="Gene3D" id="3.90.79.10">
    <property type="entry name" value="Nucleoside Triphosphate Pyrophosphohydrolase"/>
    <property type="match status" value="1"/>
</dbReference>
<dbReference type="PANTHER" id="PTHR43222:SF11">
    <property type="entry name" value="PHOSPHATASE NUDJ"/>
    <property type="match status" value="1"/>
</dbReference>
<dbReference type="OrthoDB" id="8594221at2"/>
<comment type="caution">
    <text evidence="8">The sequence shown here is derived from an EMBL/GenBank/DDBJ whole genome shotgun (WGS) entry which is preliminary data.</text>
</comment>
<dbReference type="AlphaFoldDB" id="Q1N4N5"/>
<keyword evidence="5 6" id="KW-0378">Hydrolase</keyword>
<dbReference type="GO" id="GO:0017111">
    <property type="term" value="F:ribonucleoside triphosphate phosphatase activity"/>
    <property type="evidence" value="ECO:0007669"/>
    <property type="project" value="InterPro"/>
</dbReference>
<evidence type="ECO:0000313" key="9">
    <source>
        <dbReference type="Proteomes" id="UP000004263"/>
    </source>
</evidence>
<dbReference type="EMBL" id="AAQH01000002">
    <property type="protein sequence ID" value="EAT13393.1"/>
    <property type="molecule type" value="Genomic_DNA"/>
</dbReference>
<evidence type="ECO:0000256" key="6">
    <source>
        <dbReference type="RuleBase" id="RU364043"/>
    </source>
</evidence>
<proteinExistence type="inferred from homology"/>
<comment type="similarity">
    <text evidence="2 6">Belongs to the Nudix hydrolase family. NudJ subfamily.</text>
</comment>
<evidence type="ECO:0000313" key="8">
    <source>
        <dbReference type="EMBL" id="EAT13393.1"/>
    </source>
</evidence>
<dbReference type="EC" id="3.6.1.-" evidence="6"/>
<evidence type="ECO:0000256" key="1">
    <source>
        <dbReference type="ARBA" id="ARBA00001946"/>
    </source>
</evidence>
<comment type="subunit">
    <text evidence="3 6">Monomer.</text>
</comment>
<evidence type="ECO:0000256" key="5">
    <source>
        <dbReference type="ARBA" id="ARBA00022801"/>
    </source>
</evidence>
<dbReference type="SUPFAM" id="SSF55811">
    <property type="entry name" value="Nudix"/>
    <property type="match status" value="1"/>
</dbReference>
<feature type="domain" description="Nudix hydrolase" evidence="7">
    <location>
        <begin position="3"/>
        <end position="137"/>
    </location>
</feature>
<organism evidence="8 9">
    <name type="scientific">Bermanella marisrubri</name>
    <dbReference type="NCBI Taxonomy" id="207949"/>
    <lineage>
        <taxon>Bacteria</taxon>
        <taxon>Pseudomonadati</taxon>
        <taxon>Pseudomonadota</taxon>
        <taxon>Gammaproteobacteria</taxon>
        <taxon>Oceanospirillales</taxon>
        <taxon>Oceanospirillaceae</taxon>
        <taxon>Bermanella</taxon>
    </lineage>
</organism>
<evidence type="ECO:0000259" key="7">
    <source>
        <dbReference type="PROSITE" id="PS51462"/>
    </source>
</evidence>
<dbReference type="PROSITE" id="PS51462">
    <property type="entry name" value="NUDIX"/>
    <property type="match status" value="1"/>
</dbReference>
<dbReference type="InterPro" id="IPR015797">
    <property type="entry name" value="NUDIX_hydrolase-like_dom_sf"/>
</dbReference>